<feature type="region of interest" description="Disordered" evidence="5">
    <location>
        <begin position="224"/>
        <end position="287"/>
    </location>
</feature>
<dbReference type="HOGENOM" id="CLU_020822_1_0_1"/>
<dbReference type="Proteomes" id="UP000031575">
    <property type="component" value="Unassembled WGS sequence"/>
</dbReference>
<dbReference type="GO" id="GO:0016020">
    <property type="term" value="C:membrane"/>
    <property type="evidence" value="ECO:0007669"/>
    <property type="project" value="UniProtKB-SubCell"/>
</dbReference>
<keyword evidence="4 6" id="KW-0472">Membrane</keyword>
<keyword evidence="2 6" id="KW-0812">Transmembrane</keyword>
<feature type="compositionally biased region" description="Low complexity" evidence="5">
    <location>
        <begin position="458"/>
        <end position="490"/>
    </location>
</feature>
<accession>A0A0C2EQ44</accession>
<feature type="compositionally biased region" description="Low complexity" evidence="5">
    <location>
        <begin position="396"/>
        <end position="408"/>
    </location>
</feature>
<evidence type="ECO:0000256" key="4">
    <source>
        <dbReference type="ARBA" id="ARBA00023136"/>
    </source>
</evidence>
<keyword evidence="3 6" id="KW-1133">Transmembrane helix</keyword>
<dbReference type="GO" id="GO:0005794">
    <property type="term" value="C:Golgi apparatus"/>
    <property type="evidence" value="ECO:0007669"/>
    <property type="project" value="TreeGrafter"/>
</dbReference>
<proteinExistence type="predicted"/>
<feature type="compositionally biased region" description="Acidic residues" evidence="5">
    <location>
        <begin position="256"/>
        <end position="282"/>
    </location>
</feature>
<keyword evidence="8" id="KW-1185">Reference proteome</keyword>
<dbReference type="RefSeq" id="XP_040616449.1">
    <property type="nucleotide sequence ID" value="XM_040765169.1"/>
</dbReference>
<dbReference type="InterPro" id="IPR004895">
    <property type="entry name" value="Prenylated_rab_accept_PRA1"/>
</dbReference>
<feature type="compositionally biased region" description="Polar residues" evidence="5">
    <location>
        <begin position="350"/>
        <end position="371"/>
    </location>
</feature>
<protein>
    <submittedName>
        <fullName evidence="7">Prenylated rab acceptor 1</fullName>
    </submittedName>
</protein>
<reference evidence="7 8" key="1">
    <citation type="journal article" date="2014" name="BMC Genomics">
        <title>Comparative genomics of the major fungal agents of human and animal Sporotrichosis: Sporothrix schenckii and Sporothrix brasiliensis.</title>
        <authorList>
            <person name="Teixeira M.M."/>
            <person name="de Almeida L.G."/>
            <person name="Kubitschek-Barreira P."/>
            <person name="Alves F.L."/>
            <person name="Kioshima E.S."/>
            <person name="Abadio A.K."/>
            <person name="Fernandes L."/>
            <person name="Derengowski L.S."/>
            <person name="Ferreira K.S."/>
            <person name="Souza R.C."/>
            <person name="Ruiz J.C."/>
            <person name="de Andrade N.C."/>
            <person name="Paes H.C."/>
            <person name="Nicola A.M."/>
            <person name="Albuquerque P."/>
            <person name="Gerber A.L."/>
            <person name="Martins V.P."/>
            <person name="Peconick L.D."/>
            <person name="Neto A.V."/>
            <person name="Chaucanez C.B."/>
            <person name="Silva P.A."/>
            <person name="Cunha O.L."/>
            <person name="de Oliveira F.F."/>
            <person name="dos Santos T.C."/>
            <person name="Barros A.L."/>
            <person name="Soares M.A."/>
            <person name="de Oliveira L.M."/>
            <person name="Marini M.M."/>
            <person name="Villalobos-Duno H."/>
            <person name="Cunha M.M."/>
            <person name="de Hoog S."/>
            <person name="da Silveira J.F."/>
            <person name="Henrissat B."/>
            <person name="Nino-Vega G.A."/>
            <person name="Cisalpino P.S."/>
            <person name="Mora-Montes H.M."/>
            <person name="Almeida S.R."/>
            <person name="Stajich J.E."/>
            <person name="Lopes-Bezerra L.M."/>
            <person name="Vasconcelos A.T."/>
            <person name="Felipe M.S."/>
        </authorList>
    </citation>
    <scope>NUCLEOTIDE SEQUENCE [LARGE SCALE GENOMIC DNA]</scope>
    <source>
        <strain evidence="7 8">5110</strain>
    </source>
</reference>
<evidence type="ECO:0000313" key="8">
    <source>
        <dbReference type="Proteomes" id="UP000031575"/>
    </source>
</evidence>
<dbReference type="PANTHER" id="PTHR19317:SF0">
    <property type="entry name" value="PRENYLATED RAB ACCEPTOR PROTEIN 1"/>
    <property type="match status" value="1"/>
</dbReference>
<evidence type="ECO:0000256" key="5">
    <source>
        <dbReference type="SAM" id="MobiDB-lite"/>
    </source>
</evidence>
<evidence type="ECO:0000256" key="3">
    <source>
        <dbReference type="ARBA" id="ARBA00022989"/>
    </source>
</evidence>
<comment type="subcellular location">
    <subcellularLocation>
        <location evidence="1">Membrane</location>
        <topology evidence="1">Multi-pass membrane protein</topology>
    </subcellularLocation>
</comment>
<feature type="region of interest" description="Disordered" evidence="5">
    <location>
        <begin position="323"/>
        <end position="620"/>
    </location>
</feature>
<gene>
    <name evidence="7" type="ORF">SPBR_06913</name>
</gene>
<feature type="compositionally biased region" description="Acidic residues" evidence="5">
    <location>
        <begin position="558"/>
        <end position="571"/>
    </location>
</feature>
<feature type="transmembrane region" description="Helical" evidence="6">
    <location>
        <begin position="129"/>
        <end position="158"/>
    </location>
</feature>
<feature type="compositionally biased region" description="Low complexity" evidence="5">
    <location>
        <begin position="589"/>
        <end position="613"/>
    </location>
</feature>
<dbReference type="Pfam" id="PF03208">
    <property type="entry name" value="PRA1"/>
    <property type="match status" value="1"/>
</dbReference>
<dbReference type="VEuPathDB" id="FungiDB:SPBR_06913"/>
<evidence type="ECO:0000256" key="6">
    <source>
        <dbReference type="SAM" id="Phobius"/>
    </source>
</evidence>
<evidence type="ECO:0000313" key="7">
    <source>
        <dbReference type="EMBL" id="KIH88439.1"/>
    </source>
</evidence>
<organism evidence="7 8">
    <name type="scientific">Sporothrix brasiliensis 5110</name>
    <dbReference type="NCBI Taxonomy" id="1398154"/>
    <lineage>
        <taxon>Eukaryota</taxon>
        <taxon>Fungi</taxon>
        <taxon>Dikarya</taxon>
        <taxon>Ascomycota</taxon>
        <taxon>Pezizomycotina</taxon>
        <taxon>Sordariomycetes</taxon>
        <taxon>Sordariomycetidae</taxon>
        <taxon>Ophiostomatales</taxon>
        <taxon>Ophiostomataceae</taxon>
        <taxon>Sporothrix</taxon>
    </lineage>
</organism>
<feature type="transmembrane region" description="Helical" evidence="6">
    <location>
        <begin position="91"/>
        <end position="108"/>
    </location>
</feature>
<dbReference type="GeneID" id="63680090"/>
<comment type="caution">
    <text evidence="7">The sequence shown here is derived from an EMBL/GenBank/DDBJ whole genome shotgun (WGS) entry which is preliminary data.</text>
</comment>
<dbReference type="OrthoDB" id="63113at2759"/>
<sequence>MASRIQIPIEMLTSRLQLGDRFNSVRSTSLATRFSNLRPLSEFFDVKRLSKPQNFADMQSRVNYNLGYFSSNYAVVFVMLCIYTLLTNWWLLFDIVFVAAGMFLIGKLDGRDLEIGTMRATTSQLYTGLYIIAIPVGLISSPFTTVAWLVGASGVVIIGHASMMDKPIDEAFSGERGARSGRVRGQDAWNLAVGGGGSRVVEELSSSSGGSGADAEYLRRYGASSSSWGGTARELGGEAGALQPRRRYIRSRAADEDSDDQDSATDSSSGDDSEDGVSEPGEEERAVLDSALSRIRRAQAKDKAQVKLSRVELAALGRHREREARALARRQRRKERTDRVAVPIEHLESMSRSLTKLPTPGNSGDDNTSPQRVPGSFQLEDRQGYPPIGYFPPPSASSRALPSSSSQPVLGSNSRDGADHNRSDSPFTYSYLRGPSTARHVSDPATTANHVDPFQYMTAGPRAPTYTAGAAAVAERGAYPRGSTAGPAAARGRKGPARHDTESSEDDDEDDDDDDSTASDDDEEETDNGRRPPVHNTRSRAKQSGESSQSRRHSEIVVEVESESEPEAEPDPEQRPERSRSSKSKKPSRSSSSANPRRKSAGPSSTSAPSSHTSRQRKRK</sequence>
<evidence type="ECO:0000256" key="2">
    <source>
        <dbReference type="ARBA" id="ARBA00022692"/>
    </source>
</evidence>
<evidence type="ECO:0000256" key="1">
    <source>
        <dbReference type="ARBA" id="ARBA00004141"/>
    </source>
</evidence>
<feature type="compositionally biased region" description="Acidic residues" evidence="5">
    <location>
        <begin position="503"/>
        <end position="526"/>
    </location>
</feature>
<dbReference type="PANTHER" id="PTHR19317">
    <property type="entry name" value="PRENYLATED RAB ACCEPTOR 1-RELATED"/>
    <property type="match status" value="1"/>
</dbReference>
<feature type="compositionally biased region" description="Basic and acidic residues" evidence="5">
    <location>
        <begin position="335"/>
        <end position="349"/>
    </location>
</feature>
<dbReference type="EMBL" id="AWTV01000009">
    <property type="protein sequence ID" value="KIH88439.1"/>
    <property type="molecule type" value="Genomic_DNA"/>
</dbReference>
<feature type="transmembrane region" description="Helical" evidence="6">
    <location>
        <begin position="66"/>
        <end position="85"/>
    </location>
</feature>
<name>A0A0C2EQ44_9PEZI</name>
<dbReference type="AlphaFoldDB" id="A0A0C2EQ44"/>